<protein>
    <submittedName>
        <fullName evidence="1">Uncharacterized protein</fullName>
    </submittedName>
</protein>
<evidence type="ECO:0000313" key="1">
    <source>
        <dbReference type="EMBL" id="AUM12914.1"/>
    </source>
</evidence>
<proteinExistence type="predicted"/>
<dbReference type="EMBL" id="CP022684">
    <property type="protein sequence ID" value="AUM12914.1"/>
    <property type="molecule type" value="Genomic_DNA"/>
</dbReference>
<name>A0A2K9LQ01_9GAMM</name>
<keyword evidence="2" id="KW-1185">Reference proteome</keyword>
<reference evidence="2" key="1">
    <citation type="submission" date="2017-08" db="EMBL/GenBank/DDBJ databases">
        <title>Direct submision.</title>
        <authorList>
            <person name="Kim S.-J."/>
            <person name="Rhee S.-K."/>
        </authorList>
    </citation>
    <scope>NUCLEOTIDE SEQUENCE [LARGE SCALE GENOMIC DNA]</scope>
    <source>
        <strain evidence="2">GI5</strain>
    </source>
</reference>
<sequence length="484" mass="53764">MRLLTFFIPVLFLITGCDNNPDLNNTPLQTAEWTLEGEEQPYLFTSTSLDLKYLPTGSLVYAYLSYDDQRQRRLGIWSVDTDGQTLHFTAYTDPFIGVPVTGDTQPLVRKINTQERLLAFADNELLLIGYNGSFYHLDQVGALQNEFTWQDIGYQQLTLLAHDEQRVCLVGRNDVGAALLCMAPDGTLLWQVPLAITFDNIARPNLIGALQSDGTLVTAQLSDNTLDLTGYDSSGTELWAQQQALDVMPTRILSSMIEADSHLVLGMLVRAEDGADGFDVVQFSSEGLFETEFTLPVSELNGNNRRLRLLPYNNAGYLLLTQRERTDVHFGKNVADLQMTAFSGEAVWKKSINLDSLGTERTHLASLQIEVNDGVISVLQNQQSVLIYTPVVIPVGVARMVDNLLITELDGRGQLLNESVIGRLRYMVEYEGGIYQFNQHGFYPLVMATNGADYFVAGAQTKPPAEGPAIYNSNHQLGKFTLTQ</sequence>
<gene>
    <name evidence="1" type="ORF">Kalk_10980</name>
</gene>
<dbReference type="AlphaFoldDB" id="A0A2K9LQ01"/>
<accession>A0A2K9LQ01</accession>
<organism evidence="1 2">
    <name type="scientific">Ketobacter alkanivorans</name>
    <dbReference type="NCBI Taxonomy" id="1917421"/>
    <lineage>
        <taxon>Bacteria</taxon>
        <taxon>Pseudomonadati</taxon>
        <taxon>Pseudomonadota</taxon>
        <taxon>Gammaproteobacteria</taxon>
        <taxon>Pseudomonadales</taxon>
        <taxon>Ketobacteraceae</taxon>
        <taxon>Ketobacter</taxon>
    </lineage>
</organism>
<dbReference type="KEGG" id="kak:Kalk_10980"/>
<dbReference type="Proteomes" id="UP000235116">
    <property type="component" value="Chromosome"/>
</dbReference>
<dbReference type="PROSITE" id="PS51257">
    <property type="entry name" value="PROKAR_LIPOPROTEIN"/>
    <property type="match status" value="1"/>
</dbReference>
<evidence type="ECO:0000313" key="2">
    <source>
        <dbReference type="Proteomes" id="UP000235116"/>
    </source>
</evidence>
<dbReference type="RefSeq" id="WP_101894295.1">
    <property type="nucleotide sequence ID" value="NZ_CP022684.1"/>
</dbReference>